<dbReference type="InterPro" id="IPR005829">
    <property type="entry name" value="Sugar_transporter_CS"/>
</dbReference>
<evidence type="ECO:0000256" key="5">
    <source>
        <dbReference type="ARBA" id="ARBA00022989"/>
    </source>
</evidence>
<keyword evidence="6 9" id="KW-0472">Membrane</keyword>
<evidence type="ECO:0000256" key="8">
    <source>
        <dbReference type="SAM" id="MobiDB-lite"/>
    </source>
</evidence>
<dbReference type="InterPro" id="IPR005828">
    <property type="entry name" value="MFS_sugar_transport-like"/>
</dbReference>
<feature type="transmembrane region" description="Helical" evidence="9">
    <location>
        <begin position="412"/>
        <end position="434"/>
    </location>
</feature>
<evidence type="ECO:0000256" key="4">
    <source>
        <dbReference type="ARBA" id="ARBA00022692"/>
    </source>
</evidence>
<dbReference type="InterPro" id="IPR003663">
    <property type="entry name" value="Sugar/inositol_transpt"/>
</dbReference>
<evidence type="ECO:0000256" key="2">
    <source>
        <dbReference type="ARBA" id="ARBA00010992"/>
    </source>
</evidence>
<feature type="transmembrane region" description="Helical" evidence="9">
    <location>
        <begin position="194"/>
        <end position="212"/>
    </location>
</feature>
<dbReference type="Pfam" id="PF00083">
    <property type="entry name" value="Sugar_tr"/>
    <property type="match status" value="1"/>
</dbReference>
<keyword evidence="4 9" id="KW-0812">Transmembrane</keyword>
<name>A0A1L9RMJ2_ASPWE</name>
<feature type="domain" description="Major facilitator superfamily (MFS) profile" evidence="10">
    <location>
        <begin position="127"/>
        <end position="562"/>
    </location>
</feature>
<feature type="transmembrane region" description="Helical" evidence="9">
    <location>
        <begin position="162"/>
        <end position="182"/>
    </location>
</feature>
<dbReference type="SUPFAM" id="SSF103473">
    <property type="entry name" value="MFS general substrate transporter"/>
    <property type="match status" value="1"/>
</dbReference>
<feature type="transmembrane region" description="Helical" evidence="9">
    <location>
        <begin position="441"/>
        <end position="462"/>
    </location>
</feature>
<feature type="transmembrane region" description="Helical" evidence="9">
    <location>
        <begin position="380"/>
        <end position="400"/>
    </location>
</feature>
<evidence type="ECO:0000256" key="6">
    <source>
        <dbReference type="ARBA" id="ARBA00023136"/>
    </source>
</evidence>
<dbReference type="AlphaFoldDB" id="A0A1L9RMJ2"/>
<dbReference type="GO" id="GO:0016020">
    <property type="term" value="C:membrane"/>
    <property type="evidence" value="ECO:0007669"/>
    <property type="project" value="UniProtKB-SubCell"/>
</dbReference>
<dbReference type="Gene3D" id="1.20.1250.20">
    <property type="entry name" value="MFS general substrate transporter like domains"/>
    <property type="match status" value="1"/>
</dbReference>
<comment type="similarity">
    <text evidence="2 7">Belongs to the major facilitator superfamily. Sugar transporter (TC 2.A.1.1) family.</text>
</comment>
<protein>
    <recommendedName>
        <fullName evidence="10">Major facilitator superfamily (MFS) profile domain-containing protein</fullName>
    </recommendedName>
</protein>
<dbReference type="InterPro" id="IPR020846">
    <property type="entry name" value="MFS_dom"/>
</dbReference>
<dbReference type="PRINTS" id="PR00171">
    <property type="entry name" value="SUGRTRNSPORT"/>
</dbReference>
<evidence type="ECO:0000313" key="11">
    <source>
        <dbReference type="EMBL" id="OJJ36038.1"/>
    </source>
</evidence>
<evidence type="ECO:0000256" key="3">
    <source>
        <dbReference type="ARBA" id="ARBA00022448"/>
    </source>
</evidence>
<dbReference type="GO" id="GO:0022857">
    <property type="term" value="F:transmembrane transporter activity"/>
    <property type="evidence" value="ECO:0007669"/>
    <property type="project" value="InterPro"/>
</dbReference>
<feature type="transmembrane region" description="Helical" evidence="9">
    <location>
        <begin position="507"/>
        <end position="527"/>
    </location>
</feature>
<dbReference type="PANTHER" id="PTHR48020">
    <property type="entry name" value="PROTON MYO-INOSITOL COTRANSPORTER"/>
    <property type="match status" value="1"/>
</dbReference>
<feature type="transmembrane region" description="Helical" evidence="9">
    <location>
        <begin position="539"/>
        <end position="558"/>
    </location>
</feature>
<dbReference type="InterPro" id="IPR050814">
    <property type="entry name" value="Myo-inositol_Transporter"/>
</dbReference>
<dbReference type="FunFam" id="1.20.1250.20:FF:000100">
    <property type="entry name" value="MFS sugar transporter, putative"/>
    <property type="match status" value="1"/>
</dbReference>
<dbReference type="PROSITE" id="PS50850">
    <property type="entry name" value="MFS"/>
    <property type="match status" value="1"/>
</dbReference>
<dbReference type="STRING" id="1073089.A0A1L9RMJ2"/>
<keyword evidence="3 7" id="KW-0813">Transport</keyword>
<evidence type="ECO:0000313" key="12">
    <source>
        <dbReference type="Proteomes" id="UP000184383"/>
    </source>
</evidence>
<evidence type="ECO:0000256" key="9">
    <source>
        <dbReference type="SAM" id="Phobius"/>
    </source>
</evidence>
<dbReference type="RefSeq" id="XP_040689714.1">
    <property type="nucleotide sequence ID" value="XM_040828283.1"/>
</dbReference>
<dbReference type="EMBL" id="KV878212">
    <property type="protein sequence ID" value="OJJ36038.1"/>
    <property type="molecule type" value="Genomic_DNA"/>
</dbReference>
<feature type="region of interest" description="Disordered" evidence="8">
    <location>
        <begin position="1"/>
        <end position="21"/>
    </location>
</feature>
<reference evidence="12" key="1">
    <citation type="journal article" date="2017" name="Genome Biol.">
        <title>Comparative genomics reveals high biological diversity and specific adaptations in the industrially and medically important fungal genus Aspergillus.</title>
        <authorList>
            <person name="de Vries R.P."/>
            <person name="Riley R."/>
            <person name="Wiebenga A."/>
            <person name="Aguilar-Osorio G."/>
            <person name="Amillis S."/>
            <person name="Uchima C.A."/>
            <person name="Anderluh G."/>
            <person name="Asadollahi M."/>
            <person name="Askin M."/>
            <person name="Barry K."/>
            <person name="Battaglia E."/>
            <person name="Bayram O."/>
            <person name="Benocci T."/>
            <person name="Braus-Stromeyer S.A."/>
            <person name="Caldana C."/>
            <person name="Canovas D."/>
            <person name="Cerqueira G.C."/>
            <person name="Chen F."/>
            <person name="Chen W."/>
            <person name="Choi C."/>
            <person name="Clum A."/>
            <person name="Dos Santos R.A."/>
            <person name="Damasio A.R."/>
            <person name="Diallinas G."/>
            <person name="Emri T."/>
            <person name="Fekete E."/>
            <person name="Flipphi M."/>
            <person name="Freyberg S."/>
            <person name="Gallo A."/>
            <person name="Gournas C."/>
            <person name="Habgood R."/>
            <person name="Hainaut M."/>
            <person name="Harispe M.L."/>
            <person name="Henrissat B."/>
            <person name="Hilden K.S."/>
            <person name="Hope R."/>
            <person name="Hossain A."/>
            <person name="Karabika E."/>
            <person name="Karaffa L."/>
            <person name="Karanyi Z."/>
            <person name="Krasevec N."/>
            <person name="Kuo A."/>
            <person name="Kusch H."/>
            <person name="LaButti K."/>
            <person name="Lagendijk E.L."/>
            <person name="Lapidus A."/>
            <person name="Levasseur A."/>
            <person name="Lindquist E."/>
            <person name="Lipzen A."/>
            <person name="Logrieco A.F."/>
            <person name="MacCabe A."/>
            <person name="Maekelae M.R."/>
            <person name="Malavazi I."/>
            <person name="Melin P."/>
            <person name="Meyer V."/>
            <person name="Mielnichuk N."/>
            <person name="Miskei M."/>
            <person name="Molnar A.P."/>
            <person name="Mule G."/>
            <person name="Ngan C.Y."/>
            <person name="Orejas M."/>
            <person name="Orosz E."/>
            <person name="Ouedraogo J.P."/>
            <person name="Overkamp K.M."/>
            <person name="Park H.-S."/>
            <person name="Perrone G."/>
            <person name="Piumi F."/>
            <person name="Punt P.J."/>
            <person name="Ram A.F."/>
            <person name="Ramon A."/>
            <person name="Rauscher S."/>
            <person name="Record E."/>
            <person name="Riano-Pachon D.M."/>
            <person name="Robert V."/>
            <person name="Roehrig J."/>
            <person name="Ruller R."/>
            <person name="Salamov A."/>
            <person name="Salih N.S."/>
            <person name="Samson R.A."/>
            <person name="Sandor E."/>
            <person name="Sanguinetti M."/>
            <person name="Schuetze T."/>
            <person name="Sepcic K."/>
            <person name="Shelest E."/>
            <person name="Sherlock G."/>
            <person name="Sophianopoulou V."/>
            <person name="Squina F.M."/>
            <person name="Sun H."/>
            <person name="Susca A."/>
            <person name="Todd R.B."/>
            <person name="Tsang A."/>
            <person name="Unkles S.E."/>
            <person name="van de Wiele N."/>
            <person name="van Rossen-Uffink D."/>
            <person name="Oliveira J.V."/>
            <person name="Vesth T.C."/>
            <person name="Visser J."/>
            <person name="Yu J.-H."/>
            <person name="Zhou M."/>
            <person name="Andersen M.R."/>
            <person name="Archer D.B."/>
            <person name="Baker S.E."/>
            <person name="Benoit I."/>
            <person name="Brakhage A.A."/>
            <person name="Braus G.H."/>
            <person name="Fischer R."/>
            <person name="Frisvad J.C."/>
            <person name="Goldman G.H."/>
            <person name="Houbraken J."/>
            <person name="Oakley B."/>
            <person name="Pocsi I."/>
            <person name="Scazzocchio C."/>
            <person name="Seiboth B."/>
            <person name="vanKuyk P.A."/>
            <person name="Wortman J."/>
            <person name="Dyer P.S."/>
            <person name="Grigoriev I.V."/>
        </authorList>
    </citation>
    <scope>NUCLEOTIDE SEQUENCE [LARGE SCALE GENOMIC DNA]</scope>
    <source>
        <strain evidence="12">DTO 134E9</strain>
    </source>
</reference>
<accession>A0A1L9RMJ2</accession>
<evidence type="ECO:0000259" key="10">
    <source>
        <dbReference type="PROSITE" id="PS50850"/>
    </source>
</evidence>
<dbReference type="PROSITE" id="PS00217">
    <property type="entry name" value="SUGAR_TRANSPORT_2"/>
    <property type="match status" value="1"/>
</dbReference>
<dbReference type="GO" id="GO:0015791">
    <property type="term" value="P:polyol transmembrane transport"/>
    <property type="evidence" value="ECO:0007669"/>
    <property type="project" value="UniProtKB-ARBA"/>
</dbReference>
<evidence type="ECO:0000256" key="7">
    <source>
        <dbReference type="RuleBase" id="RU003346"/>
    </source>
</evidence>
<evidence type="ECO:0000256" key="1">
    <source>
        <dbReference type="ARBA" id="ARBA00004141"/>
    </source>
</evidence>
<dbReference type="PANTHER" id="PTHR48020:SF26">
    <property type="entry name" value="MYO-INOSITOL TRANSPORTER, PUTATIVE (AFU_ORTHOLOGUE AFUA_4G01560)-RELATED"/>
    <property type="match status" value="1"/>
</dbReference>
<feature type="transmembrane region" description="Helical" evidence="9">
    <location>
        <begin position="254"/>
        <end position="276"/>
    </location>
</feature>
<dbReference type="VEuPathDB" id="FungiDB:ASPWEDRAFT_111913"/>
<dbReference type="NCBIfam" id="TIGR00879">
    <property type="entry name" value="SP"/>
    <property type="match status" value="1"/>
</dbReference>
<proteinExistence type="inferred from homology"/>
<dbReference type="InterPro" id="IPR036259">
    <property type="entry name" value="MFS_trans_sf"/>
</dbReference>
<keyword evidence="12" id="KW-1185">Reference proteome</keyword>
<feature type="transmembrane region" description="Helical" evidence="9">
    <location>
        <begin position="122"/>
        <end position="140"/>
    </location>
</feature>
<feature type="transmembrane region" description="Helical" evidence="9">
    <location>
        <begin position="468"/>
        <end position="486"/>
    </location>
</feature>
<dbReference type="GeneID" id="63744131"/>
<comment type="subcellular location">
    <subcellularLocation>
        <location evidence="1">Membrane</location>
        <topology evidence="1">Multi-pass membrane protein</topology>
    </subcellularLocation>
</comment>
<keyword evidence="5 9" id="KW-1133">Transmembrane helix</keyword>
<dbReference type="GO" id="GO:0015798">
    <property type="term" value="P:myo-inositol transport"/>
    <property type="evidence" value="ECO:0007669"/>
    <property type="project" value="UniProtKB-ARBA"/>
</dbReference>
<gene>
    <name evidence="11" type="ORF">ASPWEDRAFT_111913</name>
</gene>
<dbReference type="Proteomes" id="UP000184383">
    <property type="component" value="Unassembled WGS sequence"/>
</dbReference>
<sequence length="611" mass="69636">MGEKPTDPESPGDIHHLESSISIEKKDAVDAEVARTWSREVGQKQGKYTKLKNPLAGLSKEELLADVEAFAREKGLEDALEDLKKGALISQDPKAFESLSELTEADKELIRREKTHRWNQPFMMYFMTILCAGSAIVQGMDQTAVNGAQEFYFDEFNITNEWMQGLLNGAPYLCSALVGCWTTAPLNRYFGRRGCIFISCFISFASSFWMAASTTWYHLFLSRLLLGLAVGAKSTTTPVYGAECSPANIRGALVMMWQMWTAFGIMLGYIASVVFMDVHRPGLQGLNWRLMLGSTAIPPMFVCSQVYFCPESPRWYMIRNRYRSAYNALCKLRPSTLQAARDLYYIHAALKEEERMREGKQLWSEMFTVPRNRRAAQSSFFVMFMQQFCGVNAIMYYSSSMFRSAGFSVREALVTSLGCGITNWIFALPAVYTIDTFGRRNLLLTTFPLMCLFLLFTGFSFYIPDQTPRTACVATGIYLFMIVYSPGEGPVPFTYSAEAFPLYIRDIGMSFATATTWFFNFVVSLTWPALNRAFSPQGAFGWYAAWNFFGWFFCYFCLPETKALSLEELDQVFSVPTRKHINHYAGMIPWYVKKYILRGDVPPQKQLYDYE</sequence>
<dbReference type="OrthoDB" id="5290825at2759"/>
<organism evidence="11 12">
    <name type="scientific">Aspergillus wentii DTO 134E9</name>
    <dbReference type="NCBI Taxonomy" id="1073089"/>
    <lineage>
        <taxon>Eukaryota</taxon>
        <taxon>Fungi</taxon>
        <taxon>Dikarya</taxon>
        <taxon>Ascomycota</taxon>
        <taxon>Pezizomycotina</taxon>
        <taxon>Eurotiomycetes</taxon>
        <taxon>Eurotiomycetidae</taxon>
        <taxon>Eurotiales</taxon>
        <taxon>Aspergillaceae</taxon>
        <taxon>Aspergillus</taxon>
        <taxon>Aspergillus subgen. Cremei</taxon>
    </lineage>
</organism>